<keyword evidence="4" id="KW-0143">Chaperone</keyword>
<keyword evidence="8" id="KW-0282">Flagellum</keyword>
<keyword evidence="9" id="KW-1185">Reference proteome</keyword>
<evidence type="ECO:0000256" key="2">
    <source>
        <dbReference type="ARBA" id="ARBA00022490"/>
    </source>
</evidence>
<keyword evidence="3" id="KW-1005">Bacterial flagellum biogenesis</keyword>
<protein>
    <recommendedName>
        <fullName evidence="7">Flagellar protein FliT</fullName>
    </recommendedName>
</protein>
<sequence length="106" mass="12675">MIQKCKLYKDISIKIIDDLNKGKLDNIERLLDERQILLEKEDNSSEFKKILMNDGILDIDKNIHKLLSENIDRVKCEIREHKRSERANNSYINFNKEKLNIFNEKV</sequence>
<gene>
    <name evidence="8" type="ORF">QOZ84_03985</name>
</gene>
<evidence type="ECO:0000256" key="6">
    <source>
        <dbReference type="ARBA" id="ARBA00093785"/>
    </source>
</evidence>
<evidence type="ECO:0000313" key="9">
    <source>
        <dbReference type="Proteomes" id="UP001301012"/>
    </source>
</evidence>
<keyword evidence="2" id="KW-0963">Cytoplasm</keyword>
<evidence type="ECO:0000256" key="3">
    <source>
        <dbReference type="ARBA" id="ARBA00022795"/>
    </source>
</evidence>
<comment type="caution">
    <text evidence="8">The sequence shown here is derived from an EMBL/GenBank/DDBJ whole genome shotgun (WGS) entry which is preliminary data.</text>
</comment>
<keyword evidence="8" id="KW-0966">Cell projection</keyword>
<keyword evidence="8" id="KW-0969">Cilium</keyword>
<evidence type="ECO:0000313" key="8">
    <source>
        <dbReference type="EMBL" id="MDK2562699.1"/>
    </source>
</evidence>
<evidence type="ECO:0000256" key="5">
    <source>
        <dbReference type="ARBA" id="ARBA00093765"/>
    </source>
</evidence>
<reference evidence="8 9" key="1">
    <citation type="submission" date="2023-05" db="EMBL/GenBank/DDBJ databases">
        <title>Rombocin, a short stable natural nisin variant, displays selective antimicrobial activity against Listeria monocytogenes and employs dual mode of action to kill target bacterial strains.</title>
        <authorList>
            <person name="Wambui J."/>
            <person name="Stephan R."/>
            <person name="Kuipers O.P."/>
        </authorList>
    </citation>
    <scope>NUCLEOTIDE SEQUENCE [LARGE SCALE GENOMIC DNA]</scope>
    <source>
        <strain evidence="8 9">RC002</strain>
    </source>
</reference>
<comment type="similarity">
    <text evidence="6">Belongs to the bacillales FliT family.</text>
</comment>
<comment type="function">
    <text evidence="5">May act as an export chaperone for the filament capping protein FliD.</text>
</comment>
<name>A0ABT7E6Y8_9FIRM</name>
<evidence type="ECO:0000256" key="1">
    <source>
        <dbReference type="ARBA" id="ARBA00004514"/>
    </source>
</evidence>
<accession>A0ABT7E6Y8</accession>
<proteinExistence type="inferred from homology"/>
<evidence type="ECO:0000256" key="4">
    <source>
        <dbReference type="ARBA" id="ARBA00023186"/>
    </source>
</evidence>
<dbReference type="InterPro" id="IPR008622">
    <property type="entry name" value="FliT"/>
</dbReference>
<comment type="subcellular location">
    <subcellularLocation>
        <location evidence="1">Cytoplasm</location>
        <location evidence="1">Cytosol</location>
    </subcellularLocation>
</comment>
<dbReference type="Proteomes" id="UP001301012">
    <property type="component" value="Unassembled WGS sequence"/>
</dbReference>
<dbReference type="RefSeq" id="WP_284131663.1">
    <property type="nucleotide sequence ID" value="NZ_JASKYM010000001.1"/>
</dbReference>
<evidence type="ECO:0000256" key="7">
    <source>
        <dbReference type="ARBA" id="ARBA00093797"/>
    </source>
</evidence>
<dbReference type="Pfam" id="PF05400">
    <property type="entry name" value="FliT"/>
    <property type="match status" value="1"/>
</dbReference>
<dbReference type="EMBL" id="JASKYM010000001">
    <property type="protein sequence ID" value="MDK2562699.1"/>
    <property type="molecule type" value="Genomic_DNA"/>
</dbReference>
<organism evidence="8 9">
    <name type="scientific">Romboutsia sedimentorum</name>
    <dbReference type="NCBI Taxonomy" id="1368474"/>
    <lineage>
        <taxon>Bacteria</taxon>
        <taxon>Bacillati</taxon>
        <taxon>Bacillota</taxon>
        <taxon>Clostridia</taxon>
        <taxon>Peptostreptococcales</taxon>
        <taxon>Peptostreptococcaceae</taxon>
        <taxon>Romboutsia</taxon>
    </lineage>
</organism>